<sequence length="228" mass="25476">MEEAIPYTRSDHAEEEDCIDMEVLRSSDSNPTIDDVFEFQMLSTSSERYTPSTSPADELFCKGKLLPLHLPPRLQMLRKLLENTNSVSPFDSCHDSAELIHPDTTAEEAINEEASKGGSFSSKVKASRAYFQSLFSKSSSALIGKSLKKGDAPEYEERGRRRRSFSGASKRLLSPTKVSSQRFSLTSSNDSNGYPDMRVFKRGSSGRYSSDREDSIQAAIDHCKRSQH</sequence>
<evidence type="ECO:0008006" key="4">
    <source>
        <dbReference type="Google" id="ProtNLM"/>
    </source>
</evidence>
<reference evidence="2" key="1">
    <citation type="submission" date="2022-07" db="EMBL/GenBank/DDBJ databases">
        <authorList>
            <person name="Macas J."/>
            <person name="Novak P."/>
            <person name="Neumann P."/>
        </authorList>
    </citation>
    <scope>NUCLEOTIDE SEQUENCE</scope>
</reference>
<protein>
    <recommendedName>
        <fullName evidence="4">Membrane-associated kinase regulator 4</fullName>
    </recommendedName>
</protein>
<dbReference type="GO" id="GO:0005886">
    <property type="term" value="C:plasma membrane"/>
    <property type="evidence" value="ECO:0007669"/>
    <property type="project" value="InterPro"/>
</dbReference>
<evidence type="ECO:0000256" key="1">
    <source>
        <dbReference type="SAM" id="MobiDB-lite"/>
    </source>
</evidence>
<feature type="compositionally biased region" description="Polar residues" evidence="1">
    <location>
        <begin position="176"/>
        <end position="192"/>
    </location>
</feature>
<comment type="caution">
    <text evidence="2">The sequence shown here is derived from an EMBL/GenBank/DDBJ whole genome shotgun (WGS) entry which is preliminary data.</text>
</comment>
<dbReference type="GO" id="GO:0019210">
    <property type="term" value="F:kinase inhibitor activity"/>
    <property type="evidence" value="ECO:0007669"/>
    <property type="project" value="InterPro"/>
</dbReference>
<name>A0A9P0YKX7_CUSEU</name>
<organism evidence="2 3">
    <name type="scientific">Cuscuta europaea</name>
    <name type="common">European dodder</name>
    <dbReference type="NCBI Taxonomy" id="41803"/>
    <lineage>
        <taxon>Eukaryota</taxon>
        <taxon>Viridiplantae</taxon>
        <taxon>Streptophyta</taxon>
        <taxon>Embryophyta</taxon>
        <taxon>Tracheophyta</taxon>
        <taxon>Spermatophyta</taxon>
        <taxon>Magnoliopsida</taxon>
        <taxon>eudicotyledons</taxon>
        <taxon>Gunneridae</taxon>
        <taxon>Pentapetalae</taxon>
        <taxon>asterids</taxon>
        <taxon>lamiids</taxon>
        <taxon>Solanales</taxon>
        <taxon>Convolvulaceae</taxon>
        <taxon>Cuscuteae</taxon>
        <taxon>Cuscuta</taxon>
        <taxon>Cuscuta subgen. Cuscuta</taxon>
    </lineage>
</organism>
<dbReference type="OrthoDB" id="1276117at2759"/>
<accession>A0A9P0YKX7</accession>
<gene>
    <name evidence="2" type="ORF">CEURO_LOCUS2221</name>
</gene>
<dbReference type="Proteomes" id="UP001152484">
    <property type="component" value="Unassembled WGS sequence"/>
</dbReference>
<dbReference type="PANTHER" id="PTHR33312">
    <property type="entry name" value="MEMBRANE-ASSOCIATED KINASE REGULATOR 4-RELATED"/>
    <property type="match status" value="1"/>
</dbReference>
<feature type="compositionally biased region" description="Basic and acidic residues" evidence="1">
    <location>
        <begin position="209"/>
        <end position="228"/>
    </location>
</feature>
<proteinExistence type="predicted"/>
<dbReference type="InterPro" id="IPR039620">
    <property type="entry name" value="BKI1/MAKR1/3/4"/>
</dbReference>
<feature type="region of interest" description="Disordered" evidence="1">
    <location>
        <begin position="146"/>
        <end position="228"/>
    </location>
</feature>
<feature type="compositionally biased region" description="Basic and acidic residues" evidence="1">
    <location>
        <begin position="148"/>
        <end position="159"/>
    </location>
</feature>
<dbReference type="PANTHER" id="PTHR33312:SF5">
    <property type="entry name" value="MEMBRANE-ASSOCIATED KINASE REGULATOR 4-RELATED"/>
    <property type="match status" value="1"/>
</dbReference>
<keyword evidence="3" id="KW-1185">Reference proteome</keyword>
<dbReference type="AlphaFoldDB" id="A0A9P0YKX7"/>
<evidence type="ECO:0000313" key="2">
    <source>
        <dbReference type="EMBL" id="CAH9065415.1"/>
    </source>
</evidence>
<dbReference type="EMBL" id="CAMAPE010000005">
    <property type="protein sequence ID" value="CAH9065415.1"/>
    <property type="molecule type" value="Genomic_DNA"/>
</dbReference>
<evidence type="ECO:0000313" key="3">
    <source>
        <dbReference type="Proteomes" id="UP001152484"/>
    </source>
</evidence>